<evidence type="ECO:0000256" key="13">
    <source>
        <dbReference type="ARBA" id="ARBA00045128"/>
    </source>
</evidence>
<dbReference type="FunFam" id="3.40.50.2000:FF:000256">
    <property type="entry name" value="GDP-Man:Man(3)GlcNAc(2)-PP-Dol alpha-1,2-mannosyltransferase"/>
    <property type="match status" value="1"/>
</dbReference>
<evidence type="ECO:0000256" key="3">
    <source>
        <dbReference type="ARBA" id="ARBA00009481"/>
    </source>
</evidence>
<evidence type="ECO:0000256" key="12">
    <source>
        <dbReference type="ARBA" id="ARBA00045065"/>
    </source>
</evidence>
<evidence type="ECO:0000313" key="17">
    <source>
        <dbReference type="EMBL" id="RUS76150.1"/>
    </source>
</evidence>
<comment type="catalytic activity">
    <reaction evidence="12 14">
        <text>an alpha-D-Man-(1-&gt;3)-[alpha-D-Man-(1-&gt;6)]-beta-D-Man-(1-&gt;4)-beta-D-GlcNAc-(1-&gt;4)-alpha-D-GlcNAc-diphospho-di-trans,poly-cis-dolichol + 2 GDP-alpha-D-mannose = an alpha-D-Man-(1-&gt;2)-alpha-D-Man-(1-&gt;2)-alpha-D-Man-(1-&gt;3)-[alpha-D-Man-(1-&gt;6)]-beta-D-Man-(1-&gt;4)-beta-D-GlcNAc-(1-&gt;4)-alpha-D-GlcNAc-diphospho-di-trans,poly-cis-dolichol + 2 GDP + 2 H(+)</text>
        <dbReference type="Rhea" id="RHEA:29523"/>
        <dbReference type="Rhea" id="RHEA-COMP:19515"/>
        <dbReference type="Rhea" id="RHEA-COMP:19516"/>
        <dbReference type="ChEBI" id="CHEBI:15378"/>
        <dbReference type="ChEBI" id="CHEBI:57527"/>
        <dbReference type="ChEBI" id="CHEBI:58189"/>
        <dbReference type="ChEBI" id="CHEBI:132511"/>
        <dbReference type="ChEBI" id="CHEBI:132515"/>
        <dbReference type="EC" id="2.4.1.131"/>
    </reaction>
    <physiologicalReaction direction="left-to-right" evidence="12 14">
        <dbReference type="Rhea" id="RHEA:29524"/>
    </physiologicalReaction>
</comment>
<feature type="domain" description="Glycosyl transferase family 1" evidence="15">
    <location>
        <begin position="306"/>
        <end position="464"/>
    </location>
</feature>
<keyword evidence="8 14" id="KW-0812">Transmembrane</keyword>
<evidence type="ECO:0000256" key="14">
    <source>
        <dbReference type="RuleBase" id="RU367051"/>
    </source>
</evidence>
<comment type="subcellular location">
    <subcellularLocation>
        <location evidence="1">Endoplasmic reticulum membrane</location>
        <topology evidence="1">Single-pass membrane protein</topology>
    </subcellularLocation>
</comment>
<comment type="caution">
    <text evidence="17">The sequence shown here is derived from an EMBL/GenBank/DDBJ whole genome shotgun (WGS) entry which is preliminary data.</text>
</comment>
<evidence type="ECO:0000256" key="2">
    <source>
        <dbReference type="ARBA" id="ARBA00004922"/>
    </source>
</evidence>
<dbReference type="Proteomes" id="UP000271974">
    <property type="component" value="Unassembled WGS sequence"/>
</dbReference>
<keyword evidence="18" id="KW-1185">Reference proteome</keyword>
<keyword evidence="9 14" id="KW-0256">Endoplasmic reticulum</keyword>
<reference evidence="17 18" key="1">
    <citation type="submission" date="2019-01" db="EMBL/GenBank/DDBJ databases">
        <title>A draft genome assembly of the solar-powered sea slug Elysia chlorotica.</title>
        <authorList>
            <person name="Cai H."/>
            <person name="Li Q."/>
            <person name="Fang X."/>
            <person name="Li J."/>
            <person name="Curtis N.E."/>
            <person name="Altenburger A."/>
            <person name="Shibata T."/>
            <person name="Feng M."/>
            <person name="Maeda T."/>
            <person name="Schwartz J.A."/>
            <person name="Shigenobu S."/>
            <person name="Lundholm N."/>
            <person name="Nishiyama T."/>
            <person name="Yang H."/>
            <person name="Hasebe M."/>
            <person name="Li S."/>
            <person name="Pierce S.K."/>
            <person name="Wang J."/>
        </authorList>
    </citation>
    <scope>NUCLEOTIDE SEQUENCE [LARGE SCALE GENOMIC DNA]</scope>
    <source>
        <strain evidence="17">EC2010</strain>
        <tissue evidence="17">Whole organism of an adult</tissue>
    </source>
</reference>
<dbReference type="EMBL" id="RQTK01000684">
    <property type="protein sequence ID" value="RUS76150.1"/>
    <property type="molecule type" value="Genomic_DNA"/>
</dbReference>
<dbReference type="Pfam" id="PF15924">
    <property type="entry name" value="ALG11_N"/>
    <property type="match status" value="1"/>
</dbReference>
<evidence type="ECO:0000256" key="8">
    <source>
        <dbReference type="ARBA" id="ARBA00022692"/>
    </source>
</evidence>
<protein>
    <recommendedName>
        <fullName evidence="5 14">GDP-Man:Man(3)GlcNAc(2)-PP-Dol alpha-1,2-mannosyltransferase</fullName>
        <ecNumber evidence="4 14">2.4.1.131</ecNumber>
    </recommendedName>
</protein>
<comment type="pathway">
    <text evidence="2 14">Protein modification; protein glycosylation.</text>
</comment>
<dbReference type="InterPro" id="IPR001296">
    <property type="entry name" value="Glyco_trans_1"/>
</dbReference>
<evidence type="ECO:0000259" key="15">
    <source>
        <dbReference type="Pfam" id="PF00534"/>
    </source>
</evidence>
<keyword evidence="6 14" id="KW-0328">Glycosyltransferase</keyword>
<evidence type="ECO:0000259" key="16">
    <source>
        <dbReference type="Pfam" id="PF15924"/>
    </source>
</evidence>
<dbReference type="CDD" id="cd03806">
    <property type="entry name" value="GT4_ALG11-like"/>
    <property type="match status" value="1"/>
</dbReference>
<evidence type="ECO:0000256" key="4">
    <source>
        <dbReference type="ARBA" id="ARBA00012645"/>
    </source>
</evidence>
<dbReference type="PANTHER" id="PTHR45919">
    <property type="entry name" value="GDP-MAN:MAN(3)GLCNAC(2)-PP-DOL ALPHA-1,2-MANNOSYLTRANSFERASE"/>
    <property type="match status" value="1"/>
</dbReference>
<dbReference type="AlphaFoldDB" id="A0A3S0ZJD2"/>
<dbReference type="InterPro" id="IPR031814">
    <property type="entry name" value="ALG11_N"/>
</dbReference>
<proteinExistence type="inferred from homology"/>
<evidence type="ECO:0000256" key="11">
    <source>
        <dbReference type="ARBA" id="ARBA00023136"/>
    </source>
</evidence>
<keyword evidence="11 14" id="KW-0472">Membrane</keyword>
<evidence type="ECO:0000256" key="6">
    <source>
        <dbReference type="ARBA" id="ARBA00022676"/>
    </source>
</evidence>
<feature type="transmembrane region" description="Helical" evidence="14">
    <location>
        <begin position="33"/>
        <end position="55"/>
    </location>
</feature>
<evidence type="ECO:0000256" key="1">
    <source>
        <dbReference type="ARBA" id="ARBA00004389"/>
    </source>
</evidence>
<dbReference type="GO" id="GO:0006487">
    <property type="term" value="P:protein N-linked glycosylation"/>
    <property type="evidence" value="ECO:0007669"/>
    <property type="project" value="TreeGrafter"/>
</dbReference>
<dbReference type="OrthoDB" id="2276068at2759"/>
<dbReference type="STRING" id="188477.A0A3S0ZJD2"/>
<evidence type="ECO:0000256" key="7">
    <source>
        <dbReference type="ARBA" id="ARBA00022679"/>
    </source>
</evidence>
<feature type="transmembrane region" description="Helical" evidence="14">
    <location>
        <begin position="244"/>
        <end position="265"/>
    </location>
</feature>
<dbReference type="PANTHER" id="PTHR45919:SF1">
    <property type="entry name" value="GDP-MAN:MAN(3)GLCNAC(2)-PP-DOL ALPHA-1,2-MANNOSYLTRANSFERASE"/>
    <property type="match status" value="1"/>
</dbReference>
<evidence type="ECO:0000256" key="10">
    <source>
        <dbReference type="ARBA" id="ARBA00022989"/>
    </source>
</evidence>
<dbReference type="Gene3D" id="3.40.50.2000">
    <property type="entry name" value="Glycogen Phosphorylase B"/>
    <property type="match status" value="1"/>
</dbReference>
<comment type="function">
    <text evidence="13">GDP-Man:Man(3)GlcNAc(2)-PP-Dol alpha-1,2-mannosyltransferase that operates in the biosynthetic pathway of dolichol-linked oligosaccharides, the glycan precursors employed in protein asparagine (N)-glycosylation. The assembly of dolichol-linked oligosaccharides begins on the cytosolic side of the endoplasmic reticulum membrane and finishes in its lumen. The sequential addition of sugars to dolichol pyrophosphate produces dolichol-linked oligosaccharides containing fourteen sugars, including two GlcNAcs, nine mannoses and three glucoses. Once assembled, the oligosaccharide is transferred from the lipid to nascent proteins by oligosaccharyltransferases. Catalyzes, on the cytoplasmic face of the endoplasmic reticulum, the addition of the fourth and fifth mannose residues to the dolichol-linked oligosaccharide chain, to produce Man(5)GlcNAc(2)-PP-dolichol core oligosaccharide. Man(5)GlcNAc(2)-PP-dolichol is a substrate for ALG3, the following enzyme in the biosynthetic pathway.</text>
</comment>
<dbReference type="InterPro" id="IPR038013">
    <property type="entry name" value="ALG11"/>
</dbReference>
<dbReference type="GO" id="GO:0004377">
    <property type="term" value="F:GDP-Man:Man(3)GlcNAc(2)-PP-Dol alpha-1,2-mannosyltransferase activity"/>
    <property type="evidence" value="ECO:0007669"/>
    <property type="project" value="UniProtKB-UniRule"/>
</dbReference>
<dbReference type="EC" id="2.4.1.131" evidence="4 14"/>
<keyword evidence="7 14" id="KW-0808">Transferase</keyword>
<dbReference type="SUPFAM" id="SSF53756">
    <property type="entry name" value="UDP-Glycosyltransferase/glycogen phosphorylase"/>
    <property type="match status" value="1"/>
</dbReference>
<name>A0A3S0ZJD2_ELYCH</name>
<dbReference type="UniPathway" id="UPA00378"/>
<comment type="similarity">
    <text evidence="3 14">Belongs to the glycosyltransferase group 1 family. Glycosyltransferase 4 subfamily.</text>
</comment>
<accession>A0A3S0ZJD2</accession>
<evidence type="ECO:0000256" key="5">
    <source>
        <dbReference type="ARBA" id="ARBA00022018"/>
    </source>
</evidence>
<evidence type="ECO:0000313" key="18">
    <source>
        <dbReference type="Proteomes" id="UP000271974"/>
    </source>
</evidence>
<keyword evidence="10 14" id="KW-1133">Transmembrane helix</keyword>
<dbReference type="GO" id="GO:0005789">
    <property type="term" value="C:endoplasmic reticulum membrane"/>
    <property type="evidence" value="ECO:0007669"/>
    <property type="project" value="UniProtKB-SubCell"/>
</dbReference>
<evidence type="ECO:0000256" key="9">
    <source>
        <dbReference type="ARBA" id="ARBA00022824"/>
    </source>
</evidence>
<sequence>MNYGCDSSNSCLKVSYPAVFSLQNLSKPEQTTAMIFFVFTLLFLVAAAVVFLRVFAKLRSKVFWDGDGRKKTTFAFFHPYCNAGGGGERVLWVAIRSIQKRYPTVQCVIYSGDTDASPDEILGRARQRFNIKLPGHVEFVFLRHRGWVEAVKYPYFTLLGQSLGSLVLAMEALFSLVPDVYIDTMGYAFTLPLFRYLGGSKVACYVHYPTISTDMLGQVSQRVAAHNNASFISRSPVLSQAKLLYYRLFAFCYSLAGKCASVIMVNSTWTYNHITCLWNAVDRTHIVYPPCDVAEFLAAPLLDDETKPRQILSLGQFRPEKDHPLQLKAFHKFLSAVDSSRKSDFTLVLAGSCRHEEDQARVRHLQQLAKELGIDDRVKFRLNISFEELKKLLFESMISLHTMWNEHFGICVVEGMAAGTVMLAHDSGGPKLDIVVQHGNKPTGFLASDTDSYAAAMKTIFEMSSSERLEIRLSARESISRFSEEEFETVFLMLCEPLLKNLLRS</sequence>
<feature type="domain" description="ALG11 mannosyltransferase N-terminal" evidence="16">
    <location>
        <begin position="72"/>
        <end position="278"/>
    </location>
</feature>
<dbReference type="Pfam" id="PF00534">
    <property type="entry name" value="Glycos_transf_1"/>
    <property type="match status" value="1"/>
</dbReference>
<gene>
    <name evidence="17" type="ORF">EGW08_016093</name>
</gene>
<organism evidence="17 18">
    <name type="scientific">Elysia chlorotica</name>
    <name type="common">Eastern emerald elysia</name>
    <name type="synonym">Sea slug</name>
    <dbReference type="NCBI Taxonomy" id="188477"/>
    <lineage>
        <taxon>Eukaryota</taxon>
        <taxon>Metazoa</taxon>
        <taxon>Spiralia</taxon>
        <taxon>Lophotrochozoa</taxon>
        <taxon>Mollusca</taxon>
        <taxon>Gastropoda</taxon>
        <taxon>Heterobranchia</taxon>
        <taxon>Euthyneura</taxon>
        <taxon>Panpulmonata</taxon>
        <taxon>Sacoglossa</taxon>
        <taxon>Placobranchoidea</taxon>
        <taxon>Plakobranchidae</taxon>
        <taxon>Elysia</taxon>
    </lineage>
</organism>